<comment type="caution">
    <text evidence="1">The sequence shown here is derived from an EMBL/GenBank/DDBJ whole genome shotgun (WGS) entry which is preliminary data.</text>
</comment>
<gene>
    <name evidence="1" type="ORF">O6P32_03075</name>
</gene>
<keyword evidence="1" id="KW-0449">Lipoprotein</keyword>
<dbReference type="Proteomes" id="UP001141933">
    <property type="component" value="Unassembled WGS sequence"/>
</dbReference>
<keyword evidence="2" id="KW-1185">Reference proteome</keyword>
<accession>A0ABT4PF65</accession>
<dbReference type="PROSITE" id="PS51257">
    <property type="entry name" value="PROKAR_LIPOPROTEIN"/>
    <property type="match status" value="1"/>
</dbReference>
<proteinExistence type="predicted"/>
<evidence type="ECO:0000313" key="1">
    <source>
        <dbReference type="EMBL" id="MCZ8371686.1"/>
    </source>
</evidence>
<dbReference type="InterPro" id="IPR019853">
    <property type="entry name" value="GldB-like"/>
</dbReference>
<protein>
    <submittedName>
        <fullName evidence="1">Gliding motility lipoprotein GldB</fullName>
    </submittedName>
</protein>
<dbReference type="Pfam" id="PF25594">
    <property type="entry name" value="GldB_lipo"/>
    <property type="match status" value="1"/>
</dbReference>
<dbReference type="RefSeq" id="WP_269876748.1">
    <property type="nucleotide sequence ID" value="NZ_JAPZVM010000002.1"/>
</dbReference>
<evidence type="ECO:0000313" key="2">
    <source>
        <dbReference type="Proteomes" id="UP001141933"/>
    </source>
</evidence>
<sequence length="332" mass="39035">MIRIVSILLLSIIAFSACQSDKQKGDTLFDKDIKVVRYDRLQYEASALNSFSALQKMNLEYPQATRLLIEDVLMIGNVSEPDINERLCAYYSDTILLQLMADAESKFKDMEPIEQGLTEAFKTLKKEIPSFPIPVVYSQVSALNQSVVVGDSLLGFSIDKYLGEDYPLYERYYYSYQRRTMNPDRILPDCLTSYLYSLYPFPWLTEYRTLFDVIMYRGKIHWVVSRLLKKSKSYESFLGYTKEEILWCRKNKKILWDWMVNQGHLWSKDPMIIRAYTHPDPSMVFKGEKIPPLIGVWMGMELTDLYMQQHPNLTIEELLSRIDFRDIRNVKF</sequence>
<name>A0ABT4PF65_9BACT</name>
<dbReference type="EMBL" id="JAPZVM010000002">
    <property type="protein sequence ID" value="MCZ8371686.1"/>
    <property type="molecule type" value="Genomic_DNA"/>
</dbReference>
<reference evidence="1" key="1">
    <citation type="submission" date="2022-12" db="EMBL/GenBank/DDBJ databases">
        <title>Phocaeicola acetigenes sp. nov., isolated feces from a healthy human.</title>
        <authorList>
            <person name="Do H."/>
            <person name="Ha Y.B."/>
            <person name="Kim J.-S."/>
            <person name="Suh M.K."/>
            <person name="Kim H.S."/>
            <person name="Lee J.-S."/>
        </authorList>
    </citation>
    <scope>NUCLEOTIDE SEQUENCE</scope>
    <source>
        <strain evidence="1">KGMB11183</strain>
    </source>
</reference>
<organism evidence="1 2">
    <name type="scientific">Phocaeicola acetigenes</name>
    <dbReference type="NCBI Taxonomy" id="3016083"/>
    <lineage>
        <taxon>Bacteria</taxon>
        <taxon>Pseudomonadati</taxon>
        <taxon>Bacteroidota</taxon>
        <taxon>Bacteroidia</taxon>
        <taxon>Bacteroidales</taxon>
        <taxon>Bacteroidaceae</taxon>
        <taxon>Phocaeicola</taxon>
    </lineage>
</organism>